<dbReference type="InParanoid" id="A0A0V0QAI3"/>
<dbReference type="Proteomes" id="UP000054937">
    <property type="component" value="Unassembled WGS sequence"/>
</dbReference>
<feature type="compositionally biased region" description="Polar residues" evidence="1">
    <location>
        <begin position="11"/>
        <end position="24"/>
    </location>
</feature>
<comment type="caution">
    <text evidence="2">The sequence shown here is derived from an EMBL/GenBank/DDBJ whole genome shotgun (WGS) entry which is preliminary data.</text>
</comment>
<dbReference type="AlphaFoldDB" id="A0A0V0QAI3"/>
<evidence type="ECO:0000313" key="2">
    <source>
        <dbReference type="EMBL" id="KRW99245.1"/>
    </source>
</evidence>
<sequence length="692" mass="82480">MQMVKKIKQQFEISSKQKSSLDSQNIEVQDKVLKKVKLSDSQFSSSDESILEYKSENQEQLQYKQKTYTNSDNITQFSKEAAKNSYRNQFENKFSLELKQVYEDDQILNKYLLEEQQKMELNSIYFLASKQILIIGVQGKFLNFYSLFPKLTLLKMIDIEKIQILNAEDQQPSNENINFLYTKIIFINSLTENLKIKDEDIVDAKGLEIAKKTVFFDCSTDLLAFCNFNTLYITDLQGKCKFFGQKFKKNTTINVLKVDRASQNIFVCFDNGNLVIFKYYINKFYNVDQDDLERSFQQTQNKKDQMNGLNNILQASQYDKKMQQKYYNKQIKQNKYYNGIRIDPMQKFALGSSIYSMEISQNGKYIILGYSNCYLEFLELDVLLKKGRKKSQLYQMDLEHEVSSICELPLINFKDKNYFYLQNLERNRQIHILEEEVKNQQNIENNFIQNDAKQQSENQKFEKQQLQVSSLDKQNQKIQQIEQNPQQNDNIQQNLNQIQSQESENQEIDEKQLLKQKRYQRKRETAKKNRIENYNKFKHLQEIQGDYIFTIFDNYYQIGYLDWKLIGNKNKEYMNKINKRLILSPYHQGYVPKRKQEICVIRDNLIAVFAHQHIYLQQVFYQQSTPLIQNKFSYKFKQMNKKSYAQGNMIAIQNCNKYYILILNGNSLFLYEVKTEKITKKFKAPTQDDLKE</sequence>
<dbReference type="InterPro" id="IPR036322">
    <property type="entry name" value="WD40_repeat_dom_sf"/>
</dbReference>
<reference evidence="2 3" key="1">
    <citation type="journal article" date="2015" name="Sci. Rep.">
        <title>Genome of the facultative scuticociliatosis pathogen Pseudocohnilembus persalinus provides insight into its virulence through horizontal gene transfer.</title>
        <authorList>
            <person name="Xiong J."/>
            <person name="Wang G."/>
            <person name="Cheng J."/>
            <person name="Tian M."/>
            <person name="Pan X."/>
            <person name="Warren A."/>
            <person name="Jiang C."/>
            <person name="Yuan D."/>
            <person name="Miao W."/>
        </authorList>
    </citation>
    <scope>NUCLEOTIDE SEQUENCE [LARGE SCALE GENOMIC DNA]</scope>
    <source>
        <strain evidence="2">36N120E</strain>
    </source>
</reference>
<gene>
    <name evidence="2" type="ORF">PPERSA_03951</name>
</gene>
<organism evidence="2 3">
    <name type="scientific">Pseudocohnilembus persalinus</name>
    <name type="common">Ciliate</name>
    <dbReference type="NCBI Taxonomy" id="266149"/>
    <lineage>
        <taxon>Eukaryota</taxon>
        <taxon>Sar</taxon>
        <taxon>Alveolata</taxon>
        <taxon>Ciliophora</taxon>
        <taxon>Intramacronucleata</taxon>
        <taxon>Oligohymenophorea</taxon>
        <taxon>Scuticociliatia</taxon>
        <taxon>Philasterida</taxon>
        <taxon>Pseudocohnilembidae</taxon>
        <taxon>Pseudocohnilembus</taxon>
    </lineage>
</organism>
<proteinExistence type="predicted"/>
<evidence type="ECO:0000256" key="1">
    <source>
        <dbReference type="SAM" id="MobiDB-lite"/>
    </source>
</evidence>
<accession>A0A0V0QAI3</accession>
<dbReference type="EMBL" id="LDAU01000217">
    <property type="protein sequence ID" value="KRW99245.1"/>
    <property type="molecule type" value="Genomic_DNA"/>
</dbReference>
<keyword evidence="3" id="KW-1185">Reference proteome</keyword>
<feature type="region of interest" description="Disordered" evidence="1">
    <location>
        <begin position="500"/>
        <end position="526"/>
    </location>
</feature>
<feature type="region of interest" description="Disordered" evidence="1">
    <location>
        <begin position="1"/>
        <end position="24"/>
    </location>
</feature>
<dbReference type="SUPFAM" id="SSF50978">
    <property type="entry name" value="WD40 repeat-like"/>
    <property type="match status" value="1"/>
</dbReference>
<protein>
    <submittedName>
        <fullName evidence="2">WD40-repeat-containing domain</fullName>
    </submittedName>
</protein>
<evidence type="ECO:0000313" key="3">
    <source>
        <dbReference type="Proteomes" id="UP000054937"/>
    </source>
</evidence>
<name>A0A0V0QAI3_PSEPJ</name>